<reference evidence="1 2" key="1">
    <citation type="submission" date="2016-04" db="EMBL/GenBank/DDBJ databases">
        <title>Genome analyses suggest a sexual origin of heterokaryosis in a supposedly ancient asexual fungus.</title>
        <authorList>
            <person name="Ropars J."/>
            <person name="Sedzielewska K."/>
            <person name="Noel J."/>
            <person name="Charron P."/>
            <person name="Farinelli L."/>
            <person name="Marton T."/>
            <person name="Kruger M."/>
            <person name="Pelin A."/>
            <person name="Brachmann A."/>
            <person name="Corradi N."/>
        </authorList>
    </citation>
    <scope>NUCLEOTIDE SEQUENCE [LARGE SCALE GENOMIC DNA]</scope>
    <source>
        <strain evidence="1 2">A5</strain>
    </source>
</reference>
<dbReference type="Proteomes" id="UP000232722">
    <property type="component" value="Unassembled WGS sequence"/>
</dbReference>
<evidence type="ECO:0000313" key="2">
    <source>
        <dbReference type="Proteomes" id="UP000232722"/>
    </source>
</evidence>
<gene>
    <name evidence="1" type="ORF">RhiirA5_411760</name>
</gene>
<organism evidence="1 2">
    <name type="scientific">Rhizophagus irregularis</name>
    <dbReference type="NCBI Taxonomy" id="588596"/>
    <lineage>
        <taxon>Eukaryota</taxon>
        <taxon>Fungi</taxon>
        <taxon>Fungi incertae sedis</taxon>
        <taxon>Mucoromycota</taxon>
        <taxon>Glomeromycotina</taxon>
        <taxon>Glomeromycetes</taxon>
        <taxon>Glomerales</taxon>
        <taxon>Glomeraceae</taxon>
        <taxon>Rhizophagus</taxon>
    </lineage>
</organism>
<dbReference type="AlphaFoldDB" id="A0A2N0Q067"/>
<protein>
    <submittedName>
        <fullName evidence="1">Uncharacterized protein</fullName>
    </submittedName>
</protein>
<evidence type="ECO:0000313" key="1">
    <source>
        <dbReference type="EMBL" id="PKC12480.1"/>
    </source>
</evidence>
<sequence>MDCPKCVIIKRIDFSSIGVRNKKSLIGVNSTLAASDHYDFTKLSLIPSIIFFINILTTIEDFFYYENVFVLYKDTIFQPSNVIRYSTEFFNTIQLHYTFIPLIFCFYTDGDPDYQITFGSV</sequence>
<name>A0A2N0Q067_9GLOM</name>
<dbReference type="EMBL" id="LLXJ01000247">
    <property type="protein sequence ID" value="PKC12480.1"/>
    <property type="molecule type" value="Genomic_DNA"/>
</dbReference>
<accession>A0A2N0Q067</accession>
<reference evidence="1 2" key="2">
    <citation type="submission" date="2017-09" db="EMBL/GenBank/DDBJ databases">
        <title>Extensive intraspecific genome diversity in a model arbuscular mycorrhizal fungus.</title>
        <authorList>
            <person name="Chen E.C."/>
            <person name="Morin E."/>
            <person name="Beaudet D."/>
            <person name="Noel J."/>
            <person name="Ndikumana S."/>
            <person name="Charron P."/>
            <person name="St-Onge C."/>
            <person name="Giorgi J."/>
            <person name="Grigoriev I.V."/>
            <person name="Roux C."/>
            <person name="Martin F.M."/>
            <person name="Corradi N."/>
        </authorList>
    </citation>
    <scope>NUCLEOTIDE SEQUENCE [LARGE SCALE GENOMIC DNA]</scope>
    <source>
        <strain evidence="1 2">A5</strain>
    </source>
</reference>
<comment type="caution">
    <text evidence="1">The sequence shown here is derived from an EMBL/GenBank/DDBJ whole genome shotgun (WGS) entry which is preliminary data.</text>
</comment>
<proteinExistence type="predicted"/>